<sequence length="369" mass="39558">MATGYIWNTLYGWVDTGTGSLASANLGARLQPISHHLAHPDTKRRFHELVCASGQIDHLTSIQAKPARDKDILRVHTAEHLENMKRVSALPTGGDTGDGITTMGNGGLEIAMLSAGGAIEMVKKVVSREVSNGYALVNPPGHHAPRAGAMGFCIFNNTSVAAAYAREELGLDRVAILDWDVHHGNGTQDIWWNDPSVLTISLHQHLCFPANSGFTTERGEGEGLGYNLNIPLPPGGGNAAYLYAMEKVVLPALRAYKPQLIIVGSGFDASMMDPLARMMVTASGFRQMARQVIDCAEEVCEGRIAFVQEGGYSPHYLPFCGQAVIEELTGVRTLADPYAEFLGGMGGDTLLDAERACVDDAAALLSELR</sequence>
<dbReference type="STRING" id="511.UZ73_17585"/>
<evidence type="ECO:0000313" key="4">
    <source>
        <dbReference type="Proteomes" id="UP000245216"/>
    </source>
</evidence>
<dbReference type="InterPro" id="IPR023696">
    <property type="entry name" value="Ureohydrolase_dom_sf"/>
</dbReference>
<proteinExistence type="inferred from homology"/>
<dbReference type="GO" id="GO:0040029">
    <property type="term" value="P:epigenetic regulation of gene expression"/>
    <property type="evidence" value="ECO:0007669"/>
    <property type="project" value="TreeGrafter"/>
</dbReference>
<dbReference type="EMBL" id="QEXO01000004">
    <property type="protein sequence ID" value="PWE13406.1"/>
    <property type="molecule type" value="Genomic_DNA"/>
</dbReference>
<name>A0A2U2BHE4_ALCFA</name>
<evidence type="ECO:0000259" key="2">
    <source>
        <dbReference type="Pfam" id="PF00850"/>
    </source>
</evidence>
<dbReference type="AlphaFoldDB" id="A0A2U2BHE4"/>
<reference evidence="3 4" key="2">
    <citation type="submission" date="2018-05" db="EMBL/GenBank/DDBJ databases">
        <authorList>
            <person name="Lanie J.A."/>
            <person name="Ng W.-L."/>
            <person name="Kazmierczak K.M."/>
            <person name="Andrzejewski T.M."/>
            <person name="Davidsen T.M."/>
            <person name="Wayne K.J."/>
            <person name="Tettelin H."/>
            <person name="Glass J.I."/>
            <person name="Rusch D."/>
            <person name="Podicherti R."/>
            <person name="Tsui H.-C.T."/>
            <person name="Winkler M.E."/>
        </authorList>
    </citation>
    <scope>NUCLEOTIDE SEQUENCE [LARGE SCALE GENOMIC DNA]</scope>
    <source>
        <strain evidence="3 4">YBY</strain>
    </source>
</reference>
<dbReference type="Proteomes" id="UP000245216">
    <property type="component" value="Unassembled WGS sequence"/>
</dbReference>
<dbReference type="PRINTS" id="PR01270">
    <property type="entry name" value="HDASUPER"/>
</dbReference>
<protein>
    <submittedName>
        <fullName evidence="3">Class II histone deacetylase</fullName>
    </submittedName>
</protein>
<dbReference type="GO" id="GO:0005737">
    <property type="term" value="C:cytoplasm"/>
    <property type="evidence" value="ECO:0007669"/>
    <property type="project" value="TreeGrafter"/>
</dbReference>
<accession>A0A2U2BHE4</accession>
<evidence type="ECO:0000256" key="1">
    <source>
        <dbReference type="ARBA" id="ARBA00005947"/>
    </source>
</evidence>
<dbReference type="InterPro" id="IPR023801">
    <property type="entry name" value="His_deacetylse_dom"/>
</dbReference>
<organism evidence="3 4">
    <name type="scientific">Alcaligenes faecalis</name>
    <dbReference type="NCBI Taxonomy" id="511"/>
    <lineage>
        <taxon>Bacteria</taxon>
        <taxon>Pseudomonadati</taxon>
        <taxon>Pseudomonadota</taxon>
        <taxon>Betaproteobacteria</taxon>
        <taxon>Burkholderiales</taxon>
        <taxon>Alcaligenaceae</taxon>
        <taxon>Alcaligenes</taxon>
    </lineage>
</organism>
<comment type="caution">
    <text evidence="3">The sequence shown here is derived from an EMBL/GenBank/DDBJ whole genome shotgun (WGS) entry which is preliminary data.</text>
</comment>
<dbReference type="SUPFAM" id="SSF52768">
    <property type="entry name" value="Arginase/deacetylase"/>
    <property type="match status" value="1"/>
</dbReference>
<dbReference type="CDD" id="cd09996">
    <property type="entry name" value="HDAC_classII_1"/>
    <property type="match status" value="1"/>
</dbReference>
<comment type="similarity">
    <text evidence="1">Belongs to the histone deacetylase family.</text>
</comment>
<dbReference type="GO" id="GO:0004407">
    <property type="term" value="F:histone deacetylase activity"/>
    <property type="evidence" value="ECO:0007669"/>
    <property type="project" value="TreeGrafter"/>
</dbReference>
<dbReference type="PANTHER" id="PTHR10625:SF31">
    <property type="entry name" value="HISTONE DEACETYLASE DOMAIN-CONTAINING PROTEIN"/>
    <property type="match status" value="1"/>
</dbReference>
<dbReference type="PANTHER" id="PTHR10625">
    <property type="entry name" value="HISTONE DEACETYLASE HDAC1-RELATED"/>
    <property type="match status" value="1"/>
</dbReference>
<evidence type="ECO:0000313" key="3">
    <source>
        <dbReference type="EMBL" id="PWE13406.1"/>
    </source>
</evidence>
<feature type="domain" description="Histone deacetylase" evidence="2">
    <location>
        <begin position="38"/>
        <end position="327"/>
    </location>
</feature>
<dbReference type="Pfam" id="PF00850">
    <property type="entry name" value="Hist_deacetyl"/>
    <property type="match status" value="1"/>
</dbReference>
<dbReference type="InterPro" id="IPR000286">
    <property type="entry name" value="HDACs"/>
</dbReference>
<dbReference type="Gene3D" id="3.40.800.20">
    <property type="entry name" value="Histone deacetylase domain"/>
    <property type="match status" value="1"/>
</dbReference>
<gene>
    <name evidence="3" type="ORF">DF183_16505</name>
</gene>
<dbReference type="RefSeq" id="WP_109089641.1">
    <property type="nucleotide sequence ID" value="NZ_QEXO01000004.1"/>
</dbReference>
<reference evidence="3 4" key="1">
    <citation type="submission" date="2018-05" db="EMBL/GenBank/DDBJ databases">
        <title>Genome Sequence of an Efficient Indole-Degrading Bacterium, Alcaligenes sp.YBY.</title>
        <authorList>
            <person name="Yang B."/>
        </authorList>
    </citation>
    <scope>NUCLEOTIDE SEQUENCE [LARGE SCALE GENOMIC DNA]</scope>
    <source>
        <strain evidence="3 4">YBY</strain>
    </source>
</reference>
<dbReference type="InterPro" id="IPR037138">
    <property type="entry name" value="His_deacetylse_dom_sf"/>
</dbReference>